<gene>
    <name evidence="2" type="ORF">Cvel_18091</name>
</gene>
<name>A0A0G4FQK5_9ALVE</name>
<evidence type="ECO:0000256" key="1">
    <source>
        <dbReference type="SAM" id="MobiDB-lite"/>
    </source>
</evidence>
<evidence type="ECO:0000313" key="2">
    <source>
        <dbReference type="EMBL" id="CEM16297.1"/>
    </source>
</evidence>
<sequence>MACYAITILPMVHKLWARPRSRTQPTAPASGPLTPPASPPGPPTQGEASETRTEAVQGMTEHNWLDTADHWTPEGGNENADPPTKYWYQLWYADDSSCTSWLTQVRAWLRRLLALGPAAGYEVETDKCFLVVPTRFHEEARRIFAEYPAIKIVSGARLLGGHIGEGTHRQEWLSERVGEWQGSVERMAEAAEFAPHEAYTAYTLSL</sequence>
<feature type="region of interest" description="Disordered" evidence="1">
    <location>
        <begin position="19"/>
        <end position="56"/>
    </location>
</feature>
<proteinExistence type="predicted"/>
<accession>A0A0G4FQK5</accession>
<dbReference type="PhylomeDB" id="A0A0G4FQK5"/>
<dbReference type="AlphaFoldDB" id="A0A0G4FQK5"/>
<feature type="compositionally biased region" description="Pro residues" evidence="1">
    <location>
        <begin position="33"/>
        <end position="43"/>
    </location>
</feature>
<dbReference type="EMBL" id="CDMZ01000532">
    <property type="protein sequence ID" value="CEM16297.1"/>
    <property type="molecule type" value="Genomic_DNA"/>
</dbReference>
<reference evidence="2" key="1">
    <citation type="submission" date="2014-11" db="EMBL/GenBank/DDBJ databases">
        <authorList>
            <person name="Otto D Thomas"/>
            <person name="Naeem Raeece"/>
        </authorList>
    </citation>
    <scope>NUCLEOTIDE SEQUENCE</scope>
</reference>
<organism evidence="2">
    <name type="scientific">Chromera velia CCMP2878</name>
    <dbReference type="NCBI Taxonomy" id="1169474"/>
    <lineage>
        <taxon>Eukaryota</taxon>
        <taxon>Sar</taxon>
        <taxon>Alveolata</taxon>
        <taxon>Colpodellida</taxon>
        <taxon>Chromeraceae</taxon>
        <taxon>Chromera</taxon>
    </lineage>
</organism>
<protein>
    <submittedName>
        <fullName evidence="2">Uncharacterized protein</fullName>
    </submittedName>
</protein>
<dbReference type="VEuPathDB" id="CryptoDB:Cvel_18091"/>